<name>A0A9D4KKM9_DREPO</name>
<comment type="caution">
    <text evidence="1">The sequence shown here is derived from an EMBL/GenBank/DDBJ whole genome shotgun (WGS) entry which is preliminary data.</text>
</comment>
<sequence>MKTEIIGALPNEKFVEENVEKRQITGQQISSEVEINCQEARKKQQRDFEKTNLKKRLYTTILIGDKVLKFNASRAGCKAKGDLGTNYTGPFIADDIKGGVAKLKKFNGVILKTSVALNNVKHFLDESVDGNINVATSQVKTTPSVNTPEKTLETIELLTMPSDPKPLAEGERMTVCGERVEETNLDESVDENITIATSQVKTTPAVNTP</sequence>
<gene>
    <name evidence="1" type="ORF">DPMN_115130</name>
</gene>
<evidence type="ECO:0000313" key="2">
    <source>
        <dbReference type="Proteomes" id="UP000828390"/>
    </source>
</evidence>
<reference evidence="1" key="2">
    <citation type="submission" date="2020-11" db="EMBL/GenBank/DDBJ databases">
        <authorList>
            <person name="McCartney M.A."/>
            <person name="Auch B."/>
            <person name="Kono T."/>
            <person name="Mallez S."/>
            <person name="Becker A."/>
            <person name="Gohl D.M."/>
            <person name="Silverstein K.A.T."/>
            <person name="Koren S."/>
            <person name="Bechman K.B."/>
            <person name="Herman A."/>
            <person name="Abrahante J.E."/>
            <person name="Garbe J."/>
        </authorList>
    </citation>
    <scope>NUCLEOTIDE SEQUENCE</scope>
    <source>
        <strain evidence="1">Duluth1</strain>
        <tissue evidence="1">Whole animal</tissue>
    </source>
</reference>
<dbReference type="AlphaFoldDB" id="A0A9D4KKM9"/>
<protein>
    <submittedName>
        <fullName evidence="1">Uncharacterized protein</fullName>
    </submittedName>
</protein>
<organism evidence="1 2">
    <name type="scientific">Dreissena polymorpha</name>
    <name type="common">Zebra mussel</name>
    <name type="synonym">Mytilus polymorpha</name>
    <dbReference type="NCBI Taxonomy" id="45954"/>
    <lineage>
        <taxon>Eukaryota</taxon>
        <taxon>Metazoa</taxon>
        <taxon>Spiralia</taxon>
        <taxon>Lophotrochozoa</taxon>
        <taxon>Mollusca</taxon>
        <taxon>Bivalvia</taxon>
        <taxon>Autobranchia</taxon>
        <taxon>Heteroconchia</taxon>
        <taxon>Euheterodonta</taxon>
        <taxon>Imparidentia</taxon>
        <taxon>Neoheterodontei</taxon>
        <taxon>Myida</taxon>
        <taxon>Dreissenoidea</taxon>
        <taxon>Dreissenidae</taxon>
        <taxon>Dreissena</taxon>
    </lineage>
</organism>
<dbReference type="Proteomes" id="UP000828390">
    <property type="component" value="Unassembled WGS sequence"/>
</dbReference>
<reference evidence="1" key="1">
    <citation type="journal article" date="2019" name="bioRxiv">
        <title>The Genome of the Zebra Mussel, Dreissena polymorpha: A Resource for Invasive Species Research.</title>
        <authorList>
            <person name="McCartney M.A."/>
            <person name="Auch B."/>
            <person name="Kono T."/>
            <person name="Mallez S."/>
            <person name="Zhang Y."/>
            <person name="Obille A."/>
            <person name="Becker A."/>
            <person name="Abrahante J.E."/>
            <person name="Garbe J."/>
            <person name="Badalamenti J.P."/>
            <person name="Herman A."/>
            <person name="Mangelson H."/>
            <person name="Liachko I."/>
            <person name="Sullivan S."/>
            <person name="Sone E.D."/>
            <person name="Koren S."/>
            <person name="Silverstein K.A.T."/>
            <person name="Beckman K.B."/>
            <person name="Gohl D.M."/>
        </authorList>
    </citation>
    <scope>NUCLEOTIDE SEQUENCE</scope>
    <source>
        <strain evidence="1">Duluth1</strain>
        <tissue evidence="1">Whole animal</tissue>
    </source>
</reference>
<evidence type="ECO:0000313" key="1">
    <source>
        <dbReference type="EMBL" id="KAH3841657.1"/>
    </source>
</evidence>
<accession>A0A9D4KKM9</accession>
<dbReference type="EMBL" id="JAIWYP010000004">
    <property type="protein sequence ID" value="KAH3841657.1"/>
    <property type="molecule type" value="Genomic_DNA"/>
</dbReference>
<proteinExistence type="predicted"/>
<keyword evidence="2" id="KW-1185">Reference proteome</keyword>